<feature type="transmembrane region" description="Helical" evidence="6">
    <location>
        <begin position="69"/>
        <end position="88"/>
    </location>
</feature>
<evidence type="ECO:0000256" key="2">
    <source>
        <dbReference type="ARBA" id="ARBA00022448"/>
    </source>
</evidence>
<feature type="domain" description="Major facilitator superfamily (MFS) profile" evidence="7">
    <location>
        <begin position="27"/>
        <end position="436"/>
    </location>
</feature>
<dbReference type="SUPFAM" id="SSF103473">
    <property type="entry name" value="MFS general substrate transporter"/>
    <property type="match status" value="1"/>
</dbReference>
<comment type="subcellular location">
    <subcellularLocation>
        <location evidence="1">Endomembrane system</location>
        <topology evidence="1">Multi-pass membrane protein</topology>
    </subcellularLocation>
</comment>
<dbReference type="HOGENOM" id="CLU_017518_3_0_10"/>
<evidence type="ECO:0000259" key="7">
    <source>
        <dbReference type="PROSITE" id="PS50850"/>
    </source>
</evidence>
<dbReference type="EMBL" id="CP002691">
    <property type="protein sequence ID" value="AEE50825.1"/>
    <property type="molecule type" value="Genomic_DNA"/>
</dbReference>
<feature type="transmembrane region" description="Helical" evidence="6">
    <location>
        <begin position="162"/>
        <end position="185"/>
    </location>
</feature>
<feature type="transmembrane region" description="Helical" evidence="6">
    <location>
        <begin position="258"/>
        <end position="279"/>
    </location>
</feature>
<dbReference type="GO" id="GO:0012505">
    <property type="term" value="C:endomembrane system"/>
    <property type="evidence" value="ECO:0007669"/>
    <property type="project" value="UniProtKB-SubCell"/>
</dbReference>
<evidence type="ECO:0000256" key="3">
    <source>
        <dbReference type="ARBA" id="ARBA00022692"/>
    </source>
</evidence>
<evidence type="ECO:0000313" key="8">
    <source>
        <dbReference type="EMBL" id="AEE50825.1"/>
    </source>
</evidence>
<feature type="transmembrane region" description="Helical" evidence="6">
    <location>
        <begin position="384"/>
        <end position="403"/>
    </location>
</feature>
<dbReference type="GO" id="GO:0022857">
    <property type="term" value="F:transmembrane transporter activity"/>
    <property type="evidence" value="ECO:0007669"/>
    <property type="project" value="InterPro"/>
</dbReference>
<feature type="transmembrane region" description="Helical" evidence="6">
    <location>
        <begin position="125"/>
        <end position="150"/>
    </location>
</feature>
<organism evidence="8 9">
    <name type="scientific">Haliscomenobacter hydrossis (strain ATCC 27775 / DSM 1100 / LMG 10767 / O)</name>
    <dbReference type="NCBI Taxonomy" id="760192"/>
    <lineage>
        <taxon>Bacteria</taxon>
        <taxon>Pseudomonadati</taxon>
        <taxon>Bacteroidota</taxon>
        <taxon>Saprospiria</taxon>
        <taxon>Saprospirales</taxon>
        <taxon>Haliscomenobacteraceae</taxon>
        <taxon>Haliscomenobacter</taxon>
    </lineage>
</organism>
<feature type="transmembrane region" description="Helical" evidence="6">
    <location>
        <begin position="197"/>
        <end position="214"/>
    </location>
</feature>
<evidence type="ECO:0000256" key="4">
    <source>
        <dbReference type="ARBA" id="ARBA00022989"/>
    </source>
</evidence>
<reference key="2">
    <citation type="submission" date="2011-04" db="EMBL/GenBank/DDBJ databases">
        <title>Complete sequence of chromosome of Haliscomenobacter hydrossis DSM 1100.</title>
        <authorList>
            <consortium name="US DOE Joint Genome Institute (JGI-PGF)"/>
            <person name="Lucas S."/>
            <person name="Han J."/>
            <person name="Lapidus A."/>
            <person name="Bruce D."/>
            <person name="Goodwin L."/>
            <person name="Pitluck S."/>
            <person name="Peters L."/>
            <person name="Kyrpides N."/>
            <person name="Mavromatis K."/>
            <person name="Ivanova N."/>
            <person name="Ovchinnikova G."/>
            <person name="Pagani I."/>
            <person name="Daligault H."/>
            <person name="Detter J.C."/>
            <person name="Han C."/>
            <person name="Land M."/>
            <person name="Hauser L."/>
            <person name="Markowitz V."/>
            <person name="Cheng J.-F."/>
            <person name="Hugenholtz P."/>
            <person name="Woyke T."/>
            <person name="Wu D."/>
            <person name="Verbarg S."/>
            <person name="Frueling A."/>
            <person name="Brambilla E."/>
            <person name="Klenk H.-P."/>
            <person name="Eisen J.A."/>
        </authorList>
    </citation>
    <scope>NUCLEOTIDE SEQUENCE</scope>
    <source>
        <strain>DSM 1100</strain>
    </source>
</reference>
<dbReference type="KEGG" id="hhy:Halhy_2961"/>
<feature type="transmembrane region" description="Helical" evidence="6">
    <location>
        <begin position="409"/>
        <end position="428"/>
    </location>
</feature>
<reference evidence="8 9" key="1">
    <citation type="journal article" date="2011" name="Stand. Genomic Sci.">
        <title>Complete genome sequence of Haliscomenobacter hydrossis type strain (O).</title>
        <authorList>
            <consortium name="US DOE Joint Genome Institute (JGI-PGF)"/>
            <person name="Daligault H."/>
            <person name="Lapidus A."/>
            <person name="Zeytun A."/>
            <person name="Nolan M."/>
            <person name="Lucas S."/>
            <person name="Del Rio T.G."/>
            <person name="Tice H."/>
            <person name="Cheng J.F."/>
            <person name="Tapia R."/>
            <person name="Han C."/>
            <person name="Goodwin L."/>
            <person name="Pitluck S."/>
            <person name="Liolios K."/>
            <person name="Pagani I."/>
            <person name="Ivanova N."/>
            <person name="Huntemann M."/>
            <person name="Mavromatis K."/>
            <person name="Mikhailova N."/>
            <person name="Pati A."/>
            <person name="Chen A."/>
            <person name="Palaniappan K."/>
            <person name="Land M."/>
            <person name="Hauser L."/>
            <person name="Brambilla E.M."/>
            <person name="Rohde M."/>
            <person name="Verbarg S."/>
            <person name="Goker M."/>
            <person name="Bristow J."/>
            <person name="Eisen J.A."/>
            <person name="Markowitz V."/>
            <person name="Hugenholtz P."/>
            <person name="Kyrpides N.C."/>
            <person name="Klenk H.P."/>
            <person name="Woyke T."/>
        </authorList>
    </citation>
    <scope>NUCLEOTIDE SEQUENCE [LARGE SCALE GENOMIC DNA]</scope>
    <source>
        <strain evidence="9">ATCC 27775 / DSM 1100 / LMG 10767 / O</strain>
    </source>
</reference>
<sequence length="438" mass="48697">MKEEILDSDQLEIKLIKNQPRILQGWAFFDWANSAYALVITVAIFPGYFLHVTADEVVILGMRISDGALYSYSLSFAYLLIALVSPLLSGIADYGGRKKVFLRFFTTLGALACMGLLFFTSMATLWVGVTCFILATIGFSGGLVFYNAFLPEIATEDRYDKVSAMGFSYGFAGSIILLVTNLIVIQNFSWFGFSESLKAVPVAFVMVGLWWLGFSQIPLRRLPEDARHPYSKDMLKRGYEEVSKTAKRVLARPNMLRYLSAFFFANAGVQSVLYLASIFAEKELHFDTSSLIILILILQIVGIGGAFFFAWVSSKKGNKFALITMMIMWTLICVGGYIVKTGLDFYFLAAGVGLVMGGMQSLARATYAKLLPENTPDTASYFSFYDILDKLSTVMGTFLFGLITQLSGGMRNSVLFLAVFFIISLIIMRRVQVTRDVA</sequence>
<dbReference type="STRING" id="760192.Halhy_2961"/>
<feature type="transmembrane region" description="Helical" evidence="6">
    <location>
        <begin position="291"/>
        <end position="313"/>
    </location>
</feature>
<gene>
    <name evidence="8" type="ordered locus">Halhy_2961</name>
</gene>
<dbReference type="Gene3D" id="1.20.1250.20">
    <property type="entry name" value="MFS general substrate transporter like domains"/>
    <property type="match status" value="1"/>
</dbReference>
<keyword evidence="9" id="KW-1185">Reference proteome</keyword>
<dbReference type="OrthoDB" id="9768783at2"/>
<dbReference type="PANTHER" id="PTHR23519:SF1">
    <property type="entry name" value="AUTOPHAGY-RELATED PROTEIN 22"/>
    <property type="match status" value="1"/>
</dbReference>
<keyword evidence="4 6" id="KW-1133">Transmembrane helix</keyword>
<dbReference type="PROSITE" id="PS50850">
    <property type="entry name" value="MFS"/>
    <property type="match status" value="1"/>
</dbReference>
<evidence type="ECO:0000313" key="9">
    <source>
        <dbReference type="Proteomes" id="UP000008461"/>
    </source>
</evidence>
<dbReference type="InterPro" id="IPR020846">
    <property type="entry name" value="MFS_dom"/>
</dbReference>
<protein>
    <submittedName>
        <fullName evidence="8">Major facilitator superfamily MFS_1</fullName>
    </submittedName>
</protein>
<dbReference type="Pfam" id="PF11700">
    <property type="entry name" value="ATG22"/>
    <property type="match status" value="1"/>
</dbReference>
<evidence type="ECO:0000256" key="5">
    <source>
        <dbReference type="ARBA" id="ARBA00023136"/>
    </source>
</evidence>
<name>F4L5G1_HALH1</name>
<proteinExistence type="predicted"/>
<keyword evidence="2" id="KW-0813">Transport</keyword>
<feature type="transmembrane region" description="Helical" evidence="6">
    <location>
        <begin position="100"/>
        <end position="119"/>
    </location>
</feature>
<dbReference type="eggNOG" id="COG2270">
    <property type="taxonomic scope" value="Bacteria"/>
</dbReference>
<feature type="transmembrane region" description="Helical" evidence="6">
    <location>
        <begin position="26"/>
        <end position="49"/>
    </location>
</feature>
<dbReference type="Proteomes" id="UP000008461">
    <property type="component" value="Chromosome"/>
</dbReference>
<keyword evidence="3 6" id="KW-0812">Transmembrane</keyword>
<dbReference type="PANTHER" id="PTHR23519">
    <property type="entry name" value="AUTOPHAGY-RELATED PROTEIN 22"/>
    <property type="match status" value="1"/>
</dbReference>
<dbReference type="InterPro" id="IPR024671">
    <property type="entry name" value="Atg22-like"/>
</dbReference>
<evidence type="ECO:0000256" key="6">
    <source>
        <dbReference type="SAM" id="Phobius"/>
    </source>
</evidence>
<evidence type="ECO:0000256" key="1">
    <source>
        <dbReference type="ARBA" id="ARBA00004127"/>
    </source>
</evidence>
<accession>F4L5G1</accession>
<dbReference type="RefSeq" id="WP_013765368.1">
    <property type="nucleotide sequence ID" value="NC_015510.1"/>
</dbReference>
<dbReference type="InterPro" id="IPR036259">
    <property type="entry name" value="MFS_trans_sf"/>
</dbReference>
<dbReference type="AlphaFoldDB" id="F4L5G1"/>
<dbReference type="InterPro" id="IPR050495">
    <property type="entry name" value="ATG22/LtaA_families"/>
</dbReference>
<keyword evidence="5 6" id="KW-0472">Membrane</keyword>
<feature type="transmembrane region" description="Helical" evidence="6">
    <location>
        <begin position="345"/>
        <end position="363"/>
    </location>
</feature>
<feature type="transmembrane region" description="Helical" evidence="6">
    <location>
        <begin position="320"/>
        <end position="339"/>
    </location>
</feature>